<dbReference type="Pfam" id="PF00069">
    <property type="entry name" value="Pkinase"/>
    <property type="match status" value="1"/>
</dbReference>
<dbReference type="PANTHER" id="PTHR45646:SF11">
    <property type="entry name" value="SERINE_THREONINE-PROTEIN KINASE DOA"/>
    <property type="match status" value="1"/>
</dbReference>
<dbReference type="EMBL" id="NHZQ01000335">
    <property type="protein sequence ID" value="PSK42124.1"/>
    <property type="molecule type" value="Genomic_DNA"/>
</dbReference>
<keyword evidence="5" id="KW-0067">ATP-binding</keyword>
<dbReference type="GO" id="GO:0005524">
    <property type="term" value="F:ATP binding"/>
    <property type="evidence" value="ECO:0007669"/>
    <property type="project" value="UniProtKB-KW"/>
</dbReference>
<dbReference type="InterPro" id="IPR000719">
    <property type="entry name" value="Prot_kinase_dom"/>
</dbReference>
<keyword evidence="8" id="KW-1185">Reference proteome</keyword>
<comment type="caution">
    <text evidence="7">The sequence shown here is derived from an EMBL/GenBank/DDBJ whole genome shotgun (WGS) entry which is preliminary data.</text>
</comment>
<dbReference type="AlphaFoldDB" id="A0A2P7Z1M9"/>
<dbReference type="Proteomes" id="UP000243723">
    <property type="component" value="Unassembled WGS sequence"/>
</dbReference>
<name>A0A2P7Z1M9_9PEZI</name>
<dbReference type="PANTHER" id="PTHR45646">
    <property type="entry name" value="SERINE/THREONINE-PROTEIN KINASE DOA-RELATED"/>
    <property type="match status" value="1"/>
</dbReference>
<dbReference type="OrthoDB" id="5979581at2759"/>
<evidence type="ECO:0000256" key="4">
    <source>
        <dbReference type="ARBA" id="ARBA00022777"/>
    </source>
</evidence>
<sequence>MPGSFESAENQVEILRLVVEEANNDLLSPDLTEVHTDIKADNILQSIEDQSILEAFTQAELKQPSPRKVIDEYTVYASRSLGLPKSFGNSVLSDVASAVAGDEQHDHDIQPDVYRSPEVMLNMPWSYPADIWNVGVMIWDLFEGKHMFYGYDPHTEGYPTRAHLAEVIGLLGPPPLDIIKRGKRGPGFFADDGTWKAEIDLPPDVSLENFDSSMDGEKKVAFLKFMRRMLQWKPEARVTAKQLLDDPWLNSPPDEEDYYNR</sequence>
<keyword evidence="4" id="KW-0418">Kinase</keyword>
<protein>
    <recommendedName>
        <fullName evidence="6">Protein kinase domain-containing protein</fullName>
    </recommendedName>
</protein>
<organism evidence="7 8">
    <name type="scientific">Elsinoe australis</name>
    <dbReference type="NCBI Taxonomy" id="40998"/>
    <lineage>
        <taxon>Eukaryota</taxon>
        <taxon>Fungi</taxon>
        <taxon>Dikarya</taxon>
        <taxon>Ascomycota</taxon>
        <taxon>Pezizomycotina</taxon>
        <taxon>Dothideomycetes</taxon>
        <taxon>Dothideomycetidae</taxon>
        <taxon>Myriangiales</taxon>
        <taxon>Elsinoaceae</taxon>
        <taxon>Elsinoe</taxon>
    </lineage>
</organism>
<dbReference type="InterPro" id="IPR051175">
    <property type="entry name" value="CLK_kinases"/>
</dbReference>
<dbReference type="STRING" id="40998.A0A2P7Z1M9"/>
<keyword evidence="1" id="KW-0723">Serine/threonine-protein kinase</keyword>
<gene>
    <name evidence="7" type="ORF">B9Z65_4038</name>
</gene>
<dbReference type="SUPFAM" id="SSF56112">
    <property type="entry name" value="Protein kinase-like (PK-like)"/>
    <property type="match status" value="1"/>
</dbReference>
<evidence type="ECO:0000256" key="5">
    <source>
        <dbReference type="ARBA" id="ARBA00022840"/>
    </source>
</evidence>
<evidence type="ECO:0000259" key="6">
    <source>
        <dbReference type="PROSITE" id="PS50011"/>
    </source>
</evidence>
<dbReference type="GO" id="GO:0005634">
    <property type="term" value="C:nucleus"/>
    <property type="evidence" value="ECO:0007669"/>
    <property type="project" value="TreeGrafter"/>
</dbReference>
<dbReference type="GO" id="GO:0043484">
    <property type="term" value="P:regulation of RNA splicing"/>
    <property type="evidence" value="ECO:0007669"/>
    <property type="project" value="TreeGrafter"/>
</dbReference>
<keyword evidence="3" id="KW-0547">Nucleotide-binding</keyword>
<evidence type="ECO:0000256" key="1">
    <source>
        <dbReference type="ARBA" id="ARBA00022527"/>
    </source>
</evidence>
<evidence type="ECO:0000313" key="8">
    <source>
        <dbReference type="Proteomes" id="UP000243723"/>
    </source>
</evidence>
<evidence type="ECO:0000256" key="2">
    <source>
        <dbReference type="ARBA" id="ARBA00022679"/>
    </source>
</evidence>
<evidence type="ECO:0000256" key="3">
    <source>
        <dbReference type="ARBA" id="ARBA00022741"/>
    </source>
</evidence>
<accession>A0A2P7Z1M9</accession>
<dbReference type="Gene3D" id="1.10.510.10">
    <property type="entry name" value="Transferase(Phosphotransferase) domain 1"/>
    <property type="match status" value="1"/>
</dbReference>
<dbReference type="PROSITE" id="PS50011">
    <property type="entry name" value="PROTEIN_KINASE_DOM"/>
    <property type="match status" value="1"/>
</dbReference>
<dbReference type="SMART" id="SM00220">
    <property type="entry name" value="S_TKc"/>
    <property type="match status" value="1"/>
</dbReference>
<reference evidence="7 8" key="1">
    <citation type="submission" date="2017-05" db="EMBL/GenBank/DDBJ databases">
        <title>Draft genome sequence of Elsinoe australis.</title>
        <authorList>
            <person name="Cheng Q."/>
        </authorList>
    </citation>
    <scope>NUCLEOTIDE SEQUENCE [LARGE SCALE GENOMIC DNA]</scope>
    <source>
        <strain evidence="7 8">NL1</strain>
    </source>
</reference>
<proteinExistence type="predicted"/>
<feature type="domain" description="Protein kinase" evidence="6">
    <location>
        <begin position="1"/>
        <end position="249"/>
    </location>
</feature>
<dbReference type="GO" id="GO:0004674">
    <property type="term" value="F:protein serine/threonine kinase activity"/>
    <property type="evidence" value="ECO:0007669"/>
    <property type="project" value="UniProtKB-KW"/>
</dbReference>
<keyword evidence="2" id="KW-0808">Transferase</keyword>
<evidence type="ECO:0000313" key="7">
    <source>
        <dbReference type="EMBL" id="PSK42124.1"/>
    </source>
</evidence>
<dbReference type="InterPro" id="IPR011009">
    <property type="entry name" value="Kinase-like_dom_sf"/>
</dbReference>